<dbReference type="GO" id="GO:0047244">
    <property type="term" value="F:N-acetylglucosaminyldiphosphoundecaprenol N-acetyl-beta-D-mannosaminyltransferase activity"/>
    <property type="evidence" value="ECO:0007669"/>
    <property type="project" value="UniProtKB-UniRule"/>
</dbReference>
<dbReference type="GO" id="GO:0019350">
    <property type="term" value="P:teichoic acid biosynthetic process"/>
    <property type="evidence" value="ECO:0007669"/>
    <property type="project" value="UniProtKB-UniRule"/>
</dbReference>
<protein>
    <recommendedName>
        <fullName evidence="5">N-acetylglucosaminyldiphosphoundecaprenol N-acetyl-beta-D-mannosaminyltransferase</fullName>
        <ecNumber evidence="5">2.4.1.187</ecNumber>
    </recommendedName>
    <alternativeName>
        <fullName evidence="5">N-acetylmannosaminyltransferase</fullName>
    </alternativeName>
    <alternativeName>
        <fullName evidence="5">UDP-N-acetylmannosamine transferase</fullName>
    </alternativeName>
    <alternativeName>
        <fullName evidence="5">UDP-N-acetylmannosamine:N-acetylglucosaminyl pyrophosphorylundecaprenol N-acetylmannosaminyltransferase</fullName>
    </alternativeName>
</protein>
<keyword evidence="7" id="KW-1185">Reference proteome</keyword>
<comment type="caution">
    <text evidence="6">The sequence shown here is derived from an EMBL/GenBank/DDBJ whole genome shotgun (WGS) entry which is preliminary data.</text>
</comment>
<comment type="function">
    <text evidence="5">Catalyzes the conversion of GlcNAc-PP-undecaprenol into ManNAc-GlcNAc-PP-undecaprenol, the first committed lipid intermediate in the de novo synthesis of teichoic acid.</text>
</comment>
<dbReference type="NCBIfam" id="TIGR00696">
    <property type="entry name" value="wecG_tagA_cpsF"/>
    <property type="match status" value="1"/>
</dbReference>
<name>R1CLI1_9FIRM</name>
<evidence type="ECO:0000313" key="6">
    <source>
        <dbReference type="EMBL" id="EOC99540.1"/>
    </source>
</evidence>
<dbReference type="InterPro" id="IPR034714">
    <property type="entry name" value="TagA_TarA"/>
</dbReference>
<dbReference type="eggNOG" id="COG1922">
    <property type="taxonomic scope" value="Bacteria"/>
</dbReference>
<dbReference type="PANTHER" id="PTHR34136:SF1">
    <property type="entry name" value="UDP-N-ACETYL-D-MANNOSAMINURONIC ACID TRANSFERASE"/>
    <property type="match status" value="1"/>
</dbReference>
<comment type="pathway">
    <text evidence="5">Cell wall biogenesis; teichoic acid biosynthesis.</text>
</comment>
<dbReference type="RefSeq" id="WP_006316971.1">
    <property type="nucleotide sequence ID" value="NZ_ARZA01000268.1"/>
</dbReference>
<dbReference type="Pfam" id="PF03808">
    <property type="entry name" value="Glyco_tran_WecG"/>
    <property type="match status" value="1"/>
</dbReference>
<evidence type="ECO:0000256" key="5">
    <source>
        <dbReference type="HAMAP-Rule" id="MF_02070"/>
    </source>
</evidence>
<evidence type="ECO:0000256" key="2">
    <source>
        <dbReference type="ARBA" id="ARBA00022679"/>
    </source>
</evidence>
<dbReference type="HAMAP" id="MF_02070">
    <property type="entry name" value="TagA_TarA"/>
    <property type="match status" value="1"/>
</dbReference>
<dbReference type="EMBL" id="ARZA01000268">
    <property type="protein sequence ID" value="EOC99540.1"/>
    <property type="molecule type" value="Genomic_DNA"/>
</dbReference>
<comment type="catalytic activity">
    <reaction evidence="5">
        <text>UDP-N-acetyl-alpha-D-mannosamine + N-acetyl-alpha-D-glucosaminyl-di-trans,octa-cis-undecaprenyl diphosphate = N-acetyl-beta-D-mannosaminyl-(1-&gt;4)-N-acetyl-alpha-D-glucosaminyl di-trans,octa-cis-undecaprenyl diphosphate + UDP + H(+)</text>
        <dbReference type="Rhea" id="RHEA:16053"/>
        <dbReference type="ChEBI" id="CHEBI:15378"/>
        <dbReference type="ChEBI" id="CHEBI:58223"/>
        <dbReference type="ChEBI" id="CHEBI:62959"/>
        <dbReference type="ChEBI" id="CHEBI:68623"/>
        <dbReference type="ChEBI" id="CHEBI:132210"/>
        <dbReference type="EC" id="2.4.1.187"/>
    </reaction>
</comment>
<dbReference type="AlphaFoldDB" id="R1CLI1"/>
<keyword evidence="2 5" id="KW-0808">Transferase</keyword>
<keyword evidence="4 5" id="KW-0961">Cell wall biogenesis/degradation</keyword>
<dbReference type="PANTHER" id="PTHR34136">
    <property type="match status" value="1"/>
</dbReference>
<evidence type="ECO:0000256" key="4">
    <source>
        <dbReference type="ARBA" id="ARBA00023316"/>
    </source>
</evidence>
<evidence type="ECO:0000256" key="3">
    <source>
        <dbReference type="ARBA" id="ARBA00022944"/>
    </source>
</evidence>
<dbReference type="STRING" id="1304284.L21TH_2452"/>
<dbReference type="PATRIC" id="fig|1304284.3.peg.2406"/>
<proteinExistence type="inferred from homology"/>
<sequence length="253" mass="28558">MVQSIKIMGVRVDKVTLNSAEREAKGYLKQNDTNVIYTPNTEIVMAAKKDNKLKRILNDGDLIVPDGIGLVYASRIKKKPLAERVTGYDLSIKLLEIANKNGYKLFLLGGKQGVAKEASEKIKKKYPNIKIAGYHHGYFKGTHIGYKGHDEEKKVIEQINSVNPDILFVGFGAPKQEIWIHNNKHDLNTKLIIGNGGTLDVLAGRVKRAPMIYQKLGLEWLYRLIKEPRRVKRQAVLPLFALKVLFSKNNIVE</sequence>
<keyword evidence="1 5" id="KW-0328">Glycosyltransferase</keyword>
<dbReference type="UniPathway" id="UPA00632"/>
<accession>R1CLI1</accession>
<gene>
    <name evidence="6" type="ORF">L21TH_2452</name>
</gene>
<organism evidence="6 7">
    <name type="scientific">Caldisalinibacter kiritimatiensis</name>
    <dbReference type="NCBI Taxonomy" id="1304284"/>
    <lineage>
        <taxon>Bacteria</taxon>
        <taxon>Bacillati</taxon>
        <taxon>Bacillota</taxon>
        <taxon>Tissierellia</taxon>
        <taxon>Tissierellales</taxon>
        <taxon>Thermohalobacteraceae</taxon>
        <taxon>Caldisalinibacter</taxon>
    </lineage>
</organism>
<evidence type="ECO:0000256" key="1">
    <source>
        <dbReference type="ARBA" id="ARBA00022676"/>
    </source>
</evidence>
<comment type="similarity">
    <text evidence="5">Belongs to the glycosyltransferase 26 family. TagA/TarA subfamily.</text>
</comment>
<reference evidence="6 7" key="1">
    <citation type="journal article" date="2015" name="Geomicrobiol. J.">
        <title>Caldisalinibacter kiritimatiensis gen. nov., sp. nov., a moderately thermohalophilic thiosulfate-reducing bacterium from a hypersaline microbial mat.</title>
        <authorList>
            <person name="Ben Hania W."/>
            <person name="Joseph M."/>
            <person name="Fiebig A."/>
            <person name="Bunk B."/>
            <person name="Klenk H.-P."/>
            <person name="Fardeau M.-L."/>
            <person name="Spring S."/>
        </authorList>
    </citation>
    <scope>NUCLEOTIDE SEQUENCE [LARGE SCALE GENOMIC DNA]</scope>
    <source>
        <strain evidence="6 7">L21-TH-D2</strain>
    </source>
</reference>
<dbReference type="Proteomes" id="UP000013378">
    <property type="component" value="Unassembled WGS sequence"/>
</dbReference>
<dbReference type="OrthoDB" id="9771846at2"/>
<dbReference type="EC" id="2.4.1.187" evidence="5"/>
<keyword evidence="3 5" id="KW-0777">Teichoic acid biosynthesis</keyword>
<evidence type="ECO:0000313" key="7">
    <source>
        <dbReference type="Proteomes" id="UP000013378"/>
    </source>
</evidence>
<dbReference type="InterPro" id="IPR004629">
    <property type="entry name" value="WecG_TagA_CpsF"/>
</dbReference>
<dbReference type="CDD" id="cd06533">
    <property type="entry name" value="Glyco_transf_WecG_TagA"/>
    <property type="match status" value="1"/>
</dbReference>
<dbReference type="GO" id="GO:0071555">
    <property type="term" value="P:cell wall organization"/>
    <property type="evidence" value="ECO:0007669"/>
    <property type="project" value="UniProtKB-KW"/>
</dbReference>